<keyword evidence="4 6" id="KW-1133">Transmembrane helix</keyword>
<keyword evidence="5 6" id="KW-0472">Membrane</keyword>
<keyword evidence="3 6" id="KW-0812">Transmembrane</keyword>
<dbReference type="PANTHER" id="PTHR42723">
    <property type="entry name" value="CHLOROPHYLL SYNTHASE"/>
    <property type="match status" value="1"/>
</dbReference>
<feature type="transmembrane region" description="Helical" evidence="6">
    <location>
        <begin position="296"/>
        <end position="314"/>
    </location>
</feature>
<reference evidence="7" key="2">
    <citation type="journal article" date="2021" name="PeerJ">
        <title>Extensive microbial diversity within the chicken gut microbiome revealed by metagenomics and culture.</title>
        <authorList>
            <person name="Gilroy R."/>
            <person name="Ravi A."/>
            <person name="Getino M."/>
            <person name="Pursley I."/>
            <person name="Horton D.L."/>
            <person name="Alikhan N.F."/>
            <person name="Baker D."/>
            <person name="Gharbi K."/>
            <person name="Hall N."/>
            <person name="Watson M."/>
            <person name="Adriaenssens E.M."/>
            <person name="Foster-Nyarko E."/>
            <person name="Jarju S."/>
            <person name="Secka A."/>
            <person name="Antonio M."/>
            <person name="Oren A."/>
            <person name="Chaudhuri R.R."/>
            <person name="La Ragione R."/>
            <person name="Hildebrand F."/>
            <person name="Pallen M.J."/>
        </authorList>
    </citation>
    <scope>NUCLEOTIDE SEQUENCE</scope>
    <source>
        <strain evidence="7">G3-3990</strain>
    </source>
</reference>
<evidence type="ECO:0000256" key="5">
    <source>
        <dbReference type="ARBA" id="ARBA00023136"/>
    </source>
</evidence>
<dbReference type="Gene3D" id="1.10.357.140">
    <property type="entry name" value="UbiA prenyltransferase"/>
    <property type="match status" value="1"/>
</dbReference>
<reference evidence="7" key="1">
    <citation type="submission" date="2020-10" db="EMBL/GenBank/DDBJ databases">
        <authorList>
            <person name="Gilroy R."/>
        </authorList>
    </citation>
    <scope>NUCLEOTIDE SEQUENCE</scope>
    <source>
        <strain evidence="7">G3-3990</strain>
    </source>
</reference>
<dbReference type="InterPro" id="IPR000537">
    <property type="entry name" value="UbiA_prenyltransferase"/>
</dbReference>
<dbReference type="Gene3D" id="1.20.120.1780">
    <property type="entry name" value="UbiA prenyltransferase"/>
    <property type="match status" value="1"/>
</dbReference>
<name>A0A9D9HUK5_9BACT</name>
<feature type="transmembrane region" description="Helical" evidence="6">
    <location>
        <begin position="12"/>
        <end position="37"/>
    </location>
</feature>
<accession>A0A9D9HUK5</accession>
<evidence type="ECO:0000256" key="6">
    <source>
        <dbReference type="SAM" id="Phobius"/>
    </source>
</evidence>
<feature type="transmembrane region" description="Helical" evidence="6">
    <location>
        <begin position="141"/>
        <end position="164"/>
    </location>
</feature>
<evidence type="ECO:0000256" key="2">
    <source>
        <dbReference type="ARBA" id="ARBA00022475"/>
    </source>
</evidence>
<evidence type="ECO:0000313" key="8">
    <source>
        <dbReference type="Proteomes" id="UP000823641"/>
    </source>
</evidence>
<feature type="transmembrane region" description="Helical" evidence="6">
    <location>
        <begin position="184"/>
        <end position="204"/>
    </location>
</feature>
<proteinExistence type="predicted"/>
<dbReference type="InterPro" id="IPR044878">
    <property type="entry name" value="UbiA_sf"/>
</dbReference>
<dbReference type="Proteomes" id="UP000823641">
    <property type="component" value="Unassembled WGS sequence"/>
</dbReference>
<dbReference type="CDD" id="cd13961">
    <property type="entry name" value="PT_UbiA_DGGGPS"/>
    <property type="match status" value="1"/>
</dbReference>
<feature type="transmembrane region" description="Helical" evidence="6">
    <location>
        <begin position="118"/>
        <end position="134"/>
    </location>
</feature>
<evidence type="ECO:0000313" key="7">
    <source>
        <dbReference type="EMBL" id="MBO8460604.1"/>
    </source>
</evidence>
<comment type="subcellular location">
    <subcellularLocation>
        <location evidence="1">Membrane</location>
        <topology evidence="1">Multi-pass membrane protein</topology>
    </subcellularLocation>
</comment>
<gene>
    <name evidence="7" type="ORF">IAA73_09755</name>
</gene>
<keyword evidence="2" id="KW-1003">Cell membrane</keyword>
<organism evidence="7 8">
    <name type="scientific">Candidatus Gallipaludibacter merdavium</name>
    <dbReference type="NCBI Taxonomy" id="2840839"/>
    <lineage>
        <taxon>Bacteria</taxon>
        <taxon>Pseudomonadati</taxon>
        <taxon>Bacteroidota</taxon>
        <taxon>Bacteroidia</taxon>
        <taxon>Bacteroidales</taxon>
        <taxon>Candidatus Gallipaludibacter</taxon>
    </lineage>
</organism>
<evidence type="ECO:0000256" key="1">
    <source>
        <dbReference type="ARBA" id="ARBA00004141"/>
    </source>
</evidence>
<dbReference type="GO" id="GO:0016765">
    <property type="term" value="F:transferase activity, transferring alkyl or aryl (other than methyl) groups"/>
    <property type="evidence" value="ECO:0007669"/>
    <property type="project" value="InterPro"/>
</dbReference>
<evidence type="ECO:0000256" key="4">
    <source>
        <dbReference type="ARBA" id="ARBA00022989"/>
    </source>
</evidence>
<feature type="transmembrane region" description="Helical" evidence="6">
    <location>
        <begin position="93"/>
        <end position="112"/>
    </location>
</feature>
<feature type="transmembrane region" description="Helical" evidence="6">
    <location>
        <begin position="43"/>
        <end position="63"/>
    </location>
</feature>
<comment type="caution">
    <text evidence="7">The sequence shown here is derived from an EMBL/GenBank/DDBJ whole genome shotgun (WGS) entry which is preliminary data.</text>
</comment>
<sequence length="330" mass="37645">MKTILELIRWKNILFLACSLLLMQYAVVNPTLAIYGFEPQLNSIQTLLMVVGISLIAAGGYAINDYFDVKIDEINKPMQRIVGRLMDRRQAMIYHQIFTVIGALCGISLAIWLRSFTLGIIYVFIPGLLWFYSASYKRQFFIGNLIVAFHLALSFLIIAIANAIPLTNQYGTLLHETPILKQVYGWTSGFAIFAFLCTLLREIIKDIEDEKGDREFECHTLPIKLGINKTKWVLYALIAVICGLLCYVNYSLLYFPIKGSLSTRYLIFGLLLPFAALVYLIITAKHKRDYHNASTMCKFIMALGVLYSVIYYYLLARQYGIPLFGLFVVK</sequence>
<dbReference type="GO" id="GO:0016020">
    <property type="term" value="C:membrane"/>
    <property type="evidence" value="ECO:0007669"/>
    <property type="project" value="UniProtKB-SubCell"/>
</dbReference>
<evidence type="ECO:0000256" key="3">
    <source>
        <dbReference type="ARBA" id="ARBA00022692"/>
    </source>
</evidence>
<feature type="transmembrane region" description="Helical" evidence="6">
    <location>
        <begin position="232"/>
        <end position="253"/>
    </location>
</feature>
<protein>
    <submittedName>
        <fullName evidence="7">Geranylgeranylglycerol-phosphate geranylgeranyltransferase</fullName>
    </submittedName>
</protein>
<dbReference type="PANTHER" id="PTHR42723:SF1">
    <property type="entry name" value="CHLOROPHYLL SYNTHASE, CHLOROPLASTIC"/>
    <property type="match status" value="1"/>
</dbReference>
<dbReference type="InterPro" id="IPR050475">
    <property type="entry name" value="Prenyltransferase_related"/>
</dbReference>
<dbReference type="AlphaFoldDB" id="A0A9D9HUK5"/>
<dbReference type="EMBL" id="JADIMG010000092">
    <property type="protein sequence ID" value="MBO8460604.1"/>
    <property type="molecule type" value="Genomic_DNA"/>
</dbReference>
<feature type="transmembrane region" description="Helical" evidence="6">
    <location>
        <begin position="265"/>
        <end position="284"/>
    </location>
</feature>
<dbReference type="Pfam" id="PF01040">
    <property type="entry name" value="UbiA"/>
    <property type="match status" value="1"/>
</dbReference>